<proteinExistence type="inferred from homology"/>
<keyword evidence="7" id="KW-0547">Nucleotide-binding</keyword>
<dbReference type="NCBIfam" id="NF005655">
    <property type="entry name" value="PRK07429.1"/>
    <property type="match status" value="1"/>
</dbReference>
<evidence type="ECO:0000313" key="13">
    <source>
        <dbReference type="EMBL" id="SDD98331.1"/>
    </source>
</evidence>
<dbReference type="EMBL" id="FNAP01000002">
    <property type="protein sequence ID" value="SDD98331.1"/>
    <property type="molecule type" value="Genomic_DNA"/>
</dbReference>
<comment type="similarity">
    <text evidence="2">Belongs to the phosphoribulokinase family.</text>
</comment>
<organism evidence="13 14">
    <name type="scientific">Rhodospira trueperi</name>
    <dbReference type="NCBI Taxonomy" id="69960"/>
    <lineage>
        <taxon>Bacteria</taxon>
        <taxon>Pseudomonadati</taxon>
        <taxon>Pseudomonadota</taxon>
        <taxon>Alphaproteobacteria</taxon>
        <taxon>Rhodospirillales</taxon>
        <taxon>Rhodospirillaceae</taxon>
        <taxon>Rhodospira</taxon>
    </lineage>
</organism>
<keyword evidence="14" id="KW-1185">Reference proteome</keyword>
<keyword evidence="9" id="KW-0067">ATP-binding</keyword>
<evidence type="ECO:0000256" key="10">
    <source>
        <dbReference type="ARBA" id="ARBA00031382"/>
    </source>
</evidence>
<keyword evidence="5" id="KW-0113">Calvin cycle</keyword>
<dbReference type="InterPro" id="IPR006083">
    <property type="entry name" value="PRK/URK"/>
</dbReference>
<evidence type="ECO:0000256" key="5">
    <source>
        <dbReference type="ARBA" id="ARBA00022567"/>
    </source>
</evidence>
<keyword evidence="6" id="KW-0808">Transferase</keyword>
<dbReference type="InterPro" id="IPR027417">
    <property type="entry name" value="P-loop_NTPase"/>
</dbReference>
<dbReference type="PANTHER" id="PTHR10285">
    <property type="entry name" value="URIDINE KINASE"/>
    <property type="match status" value="1"/>
</dbReference>
<evidence type="ECO:0000256" key="3">
    <source>
        <dbReference type="ARBA" id="ARBA00012042"/>
    </source>
</evidence>
<keyword evidence="4" id="KW-0602">Photosynthesis</keyword>
<evidence type="ECO:0000313" key="14">
    <source>
        <dbReference type="Proteomes" id="UP000199412"/>
    </source>
</evidence>
<comment type="catalytic activity">
    <reaction evidence="11">
        <text>D-ribulose 5-phosphate + ATP = D-ribulose 1,5-bisphosphate + ADP + H(+)</text>
        <dbReference type="Rhea" id="RHEA:19365"/>
        <dbReference type="ChEBI" id="CHEBI:15378"/>
        <dbReference type="ChEBI" id="CHEBI:30616"/>
        <dbReference type="ChEBI" id="CHEBI:57870"/>
        <dbReference type="ChEBI" id="CHEBI:58121"/>
        <dbReference type="ChEBI" id="CHEBI:456216"/>
        <dbReference type="EC" id="2.7.1.19"/>
    </reaction>
</comment>
<dbReference type="OrthoDB" id="9773443at2"/>
<dbReference type="AlphaFoldDB" id="A0A1G6Z726"/>
<dbReference type="EC" id="2.7.1.19" evidence="3"/>
<name>A0A1G6Z726_9PROT</name>
<evidence type="ECO:0000256" key="8">
    <source>
        <dbReference type="ARBA" id="ARBA00022777"/>
    </source>
</evidence>
<evidence type="ECO:0000256" key="4">
    <source>
        <dbReference type="ARBA" id="ARBA00022531"/>
    </source>
</evidence>
<dbReference type="PRINTS" id="PR00478">
    <property type="entry name" value="PHRIBLKINASE"/>
</dbReference>
<feature type="domain" description="Phosphoribulokinase/uridine kinase" evidence="12">
    <location>
        <begin position="11"/>
        <end position="185"/>
    </location>
</feature>
<dbReference type="GO" id="GO:0005524">
    <property type="term" value="F:ATP binding"/>
    <property type="evidence" value="ECO:0007669"/>
    <property type="project" value="UniProtKB-KW"/>
</dbReference>
<gene>
    <name evidence="13" type="ORF">SAMN05421720_102272</name>
</gene>
<accession>A0A1G6Z726</accession>
<dbReference type="SUPFAM" id="SSF52540">
    <property type="entry name" value="P-loop containing nucleoside triphosphate hydrolases"/>
    <property type="match status" value="1"/>
</dbReference>
<evidence type="ECO:0000256" key="6">
    <source>
        <dbReference type="ARBA" id="ARBA00022679"/>
    </source>
</evidence>
<dbReference type="STRING" id="69960.SAMN05421720_102272"/>
<dbReference type="GO" id="GO:0019253">
    <property type="term" value="P:reductive pentose-phosphate cycle"/>
    <property type="evidence" value="ECO:0007669"/>
    <property type="project" value="UniProtKB-KW"/>
</dbReference>
<keyword evidence="8 13" id="KW-0418">Kinase</keyword>
<reference evidence="13 14" key="1">
    <citation type="submission" date="2016-10" db="EMBL/GenBank/DDBJ databases">
        <authorList>
            <person name="de Groot N.N."/>
        </authorList>
    </citation>
    <scope>NUCLEOTIDE SEQUENCE [LARGE SCALE GENOMIC DNA]</scope>
    <source>
        <strain evidence="13 14">ATCC 700224</strain>
    </source>
</reference>
<dbReference type="Gene3D" id="3.40.50.300">
    <property type="entry name" value="P-loop containing nucleotide triphosphate hydrolases"/>
    <property type="match status" value="1"/>
</dbReference>
<evidence type="ECO:0000256" key="11">
    <source>
        <dbReference type="ARBA" id="ARBA00047663"/>
    </source>
</evidence>
<protein>
    <recommendedName>
        <fullName evidence="3">phosphoribulokinase</fullName>
        <ecNumber evidence="3">2.7.1.19</ecNumber>
    </recommendedName>
    <alternativeName>
        <fullName evidence="10">Phosphopentokinase</fullName>
    </alternativeName>
</protein>
<dbReference type="RefSeq" id="WP_092782896.1">
    <property type="nucleotide sequence ID" value="NZ_FNAP01000002.1"/>
</dbReference>
<dbReference type="GO" id="GO:0008974">
    <property type="term" value="F:phosphoribulokinase activity"/>
    <property type="evidence" value="ECO:0007669"/>
    <property type="project" value="UniProtKB-EC"/>
</dbReference>
<dbReference type="Pfam" id="PF00485">
    <property type="entry name" value="PRK"/>
    <property type="match status" value="1"/>
</dbReference>
<evidence type="ECO:0000256" key="9">
    <source>
        <dbReference type="ARBA" id="ARBA00022840"/>
    </source>
</evidence>
<sequence length="312" mass="34870">MPLKRFDRPVILGMVGDSASGKTTLARGVARILGEDRVAAIRTDDYHRYSRAERKENGLSALDPRANYMDIIEQHLELLSQGKPILKPVYDHEKGELAAPEYVAPKPFIIVEGLLGYSSKEMRDCYDVKVYLEPDEDLRIDWKIQRDTVERGYTKDQVLASLDKRRSLSPAHIHPQRAFADIVVQFKRPAGHAEERGAHLDVRHILRPTLPHPNLAPLVDASAKNELSLDLTRDEDGKPVDVLGLSGSLTDERAAALENLLWDLIPEAGHLRANVGEFRNADNESMVSHPLALSQLLIAYHMVKAALGIHVI</sequence>
<dbReference type="Proteomes" id="UP000199412">
    <property type="component" value="Unassembled WGS sequence"/>
</dbReference>
<evidence type="ECO:0000256" key="2">
    <source>
        <dbReference type="ARBA" id="ARBA00009719"/>
    </source>
</evidence>
<evidence type="ECO:0000259" key="12">
    <source>
        <dbReference type="Pfam" id="PF00485"/>
    </source>
</evidence>
<evidence type="ECO:0000256" key="7">
    <source>
        <dbReference type="ARBA" id="ARBA00022741"/>
    </source>
</evidence>
<comment type="pathway">
    <text evidence="1">Carbohydrate biosynthesis; Calvin cycle.</text>
</comment>
<dbReference type="InterPro" id="IPR006082">
    <property type="entry name" value="PRK"/>
</dbReference>
<evidence type="ECO:0000256" key="1">
    <source>
        <dbReference type="ARBA" id="ARBA00005215"/>
    </source>
</evidence>